<organism evidence="1 2">
    <name type="scientific">Flavobacterium branchiophilum</name>
    <dbReference type="NCBI Taxonomy" id="55197"/>
    <lineage>
        <taxon>Bacteria</taxon>
        <taxon>Pseudomonadati</taxon>
        <taxon>Bacteroidota</taxon>
        <taxon>Flavobacteriia</taxon>
        <taxon>Flavobacteriales</taxon>
        <taxon>Flavobacteriaceae</taxon>
        <taxon>Flavobacterium</taxon>
    </lineage>
</organism>
<dbReference type="EMBL" id="VFPJ01000001">
    <property type="protein sequence ID" value="TQM41012.1"/>
    <property type="molecule type" value="Genomic_DNA"/>
</dbReference>
<reference evidence="1 2" key="1">
    <citation type="submission" date="2019-06" db="EMBL/GenBank/DDBJ databases">
        <title>Genomic Encyclopedia of Archaeal and Bacterial Type Strains, Phase II (KMG-II): from individual species to whole genera.</title>
        <authorList>
            <person name="Goeker M."/>
        </authorList>
    </citation>
    <scope>NUCLEOTIDE SEQUENCE [LARGE SCALE GENOMIC DNA]</scope>
    <source>
        <strain evidence="1 2">DSM 24789</strain>
    </source>
</reference>
<dbReference type="RefSeq" id="WP_133063116.1">
    <property type="nucleotide sequence ID" value="NZ_VFPJ01000001.1"/>
</dbReference>
<gene>
    <name evidence="1" type="ORF">BC670_1942</name>
</gene>
<proteinExistence type="predicted"/>
<protein>
    <submittedName>
        <fullName evidence="1">Uncharacterized protein</fullName>
    </submittedName>
</protein>
<accession>A0A543G4I7</accession>
<evidence type="ECO:0000313" key="1">
    <source>
        <dbReference type="EMBL" id="TQM41012.1"/>
    </source>
</evidence>
<dbReference type="Proteomes" id="UP000320773">
    <property type="component" value="Unassembled WGS sequence"/>
</dbReference>
<evidence type="ECO:0000313" key="2">
    <source>
        <dbReference type="Proteomes" id="UP000320773"/>
    </source>
</evidence>
<dbReference type="AlphaFoldDB" id="A0A543G4I7"/>
<sequence length="166" mass="18563">MKIIKLKQIFLGLVLLLSLGMWGQKNASKDSIILKSASEFKNAIKKIKAPDYPNGNCFSVTISRSGGRLSNGGYWVSMFRKEIKLTIQNGWNLRPTNWPSNIRVISSTSVGNIHTYVLESTVTGTFNLPIMLQNSSDYPCYGNIEIYLQAEAQLLKKTMDTSPRTP</sequence>
<comment type="caution">
    <text evidence="1">The sequence shown here is derived from an EMBL/GenBank/DDBJ whole genome shotgun (WGS) entry which is preliminary data.</text>
</comment>
<name>A0A543G4I7_9FLAO</name>